<protein>
    <submittedName>
        <fullName evidence="1">Uncharacterized protein</fullName>
    </submittedName>
</protein>
<dbReference type="Proteomes" id="UP000775877">
    <property type="component" value="Unassembled WGS sequence"/>
</dbReference>
<accession>A0A955RGY4</accession>
<reference evidence="1" key="1">
    <citation type="submission" date="2020-04" db="EMBL/GenBank/DDBJ databases">
        <authorList>
            <person name="Zhang T."/>
        </authorList>
    </citation>
    <scope>NUCLEOTIDE SEQUENCE</scope>
    <source>
        <strain evidence="1">HKST-UBA13</strain>
    </source>
</reference>
<dbReference type="AlphaFoldDB" id="A0A955RGY4"/>
<sequence length="83" mass="9200">SEQANETTAESFGESIGFTLNSIVAEHLRTLDPKVASNLIKYYGEDINDLAKDLVNGRALRNNEPEVINNIHQNGININQAEF</sequence>
<dbReference type="EMBL" id="JAGQLJ010000158">
    <property type="protein sequence ID" value="MCA9381686.1"/>
    <property type="molecule type" value="Genomic_DNA"/>
</dbReference>
<reference evidence="1" key="2">
    <citation type="journal article" date="2021" name="Microbiome">
        <title>Successional dynamics and alternative stable states in a saline activated sludge microbial community over 9 years.</title>
        <authorList>
            <person name="Wang Y."/>
            <person name="Ye J."/>
            <person name="Ju F."/>
            <person name="Liu L."/>
            <person name="Boyd J.A."/>
            <person name="Deng Y."/>
            <person name="Parks D.H."/>
            <person name="Jiang X."/>
            <person name="Yin X."/>
            <person name="Woodcroft B.J."/>
            <person name="Tyson G.W."/>
            <person name="Hugenholtz P."/>
            <person name="Polz M.F."/>
            <person name="Zhang T."/>
        </authorList>
    </citation>
    <scope>NUCLEOTIDE SEQUENCE</scope>
    <source>
        <strain evidence="1">HKST-UBA13</strain>
    </source>
</reference>
<feature type="non-terminal residue" evidence="1">
    <location>
        <position position="1"/>
    </location>
</feature>
<evidence type="ECO:0000313" key="1">
    <source>
        <dbReference type="EMBL" id="MCA9381686.1"/>
    </source>
</evidence>
<comment type="caution">
    <text evidence="1">The sequence shown here is derived from an EMBL/GenBank/DDBJ whole genome shotgun (WGS) entry which is preliminary data.</text>
</comment>
<proteinExistence type="predicted"/>
<gene>
    <name evidence="1" type="ORF">KC678_05450</name>
</gene>
<name>A0A955RGY4_9BACT</name>
<organism evidence="1 2">
    <name type="scientific">Candidatus Dojkabacteria bacterium</name>
    <dbReference type="NCBI Taxonomy" id="2099670"/>
    <lineage>
        <taxon>Bacteria</taxon>
        <taxon>Candidatus Dojkabacteria</taxon>
    </lineage>
</organism>
<evidence type="ECO:0000313" key="2">
    <source>
        <dbReference type="Proteomes" id="UP000775877"/>
    </source>
</evidence>